<keyword evidence="1" id="KW-0732">Signal</keyword>
<sequence>MRKIILASALIISTLSVFAQEGIPTSGDKDSQTQVFFEKPKPEWKEKLRYGGTFWLGFFGAFYIDASPMLGYELNDKGTVAGIGANFIFQGTFNRNSATNTNNTIFGPKIFVRQQVFRRFFAHAEYEFINAYADQFYSYNLNTTDPNKRIWGSSPLIGAGFYQGGDGRRGSFISLMYNLGYPNRGFISPQSLLGSQTPITLRYGFLF</sequence>
<gene>
    <name evidence="2" type="ORF">GCM10011514_15360</name>
</gene>
<protein>
    <recommendedName>
        <fullName evidence="4">Outer membrane protein beta-barrel domain-containing protein</fullName>
    </recommendedName>
</protein>
<dbReference type="AlphaFoldDB" id="A0A916YNS8"/>
<comment type="caution">
    <text evidence="2">The sequence shown here is derived from an EMBL/GenBank/DDBJ whole genome shotgun (WGS) entry which is preliminary data.</text>
</comment>
<dbReference type="RefSeq" id="WP_188765478.1">
    <property type="nucleotide sequence ID" value="NZ_BMKK01000003.1"/>
</dbReference>
<proteinExistence type="predicted"/>
<evidence type="ECO:0000313" key="3">
    <source>
        <dbReference type="Proteomes" id="UP000609064"/>
    </source>
</evidence>
<dbReference type="Proteomes" id="UP000609064">
    <property type="component" value="Unassembled WGS sequence"/>
</dbReference>
<accession>A0A916YNS8</accession>
<name>A0A916YNS8_9BACT</name>
<evidence type="ECO:0000256" key="1">
    <source>
        <dbReference type="SAM" id="SignalP"/>
    </source>
</evidence>
<keyword evidence="3" id="KW-1185">Reference proteome</keyword>
<reference evidence="2" key="1">
    <citation type="journal article" date="2014" name="Int. J. Syst. Evol. Microbiol.">
        <title>Complete genome sequence of Corynebacterium casei LMG S-19264T (=DSM 44701T), isolated from a smear-ripened cheese.</title>
        <authorList>
            <consortium name="US DOE Joint Genome Institute (JGI-PGF)"/>
            <person name="Walter F."/>
            <person name="Albersmeier A."/>
            <person name="Kalinowski J."/>
            <person name="Ruckert C."/>
        </authorList>
    </citation>
    <scope>NUCLEOTIDE SEQUENCE</scope>
    <source>
        <strain evidence="2">CGMCC 1.15958</strain>
    </source>
</reference>
<evidence type="ECO:0000313" key="2">
    <source>
        <dbReference type="EMBL" id="GGD52022.1"/>
    </source>
</evidence>
<feature type="chain" id="PRO_5037503954" description="Outer membrane protein beta-barrel domain-containing protein" evidence="1">
    <location>
        <begin position="20"/>
        <end position="207"/>
    </location>
</feature>
<reference evidence="2" key="2">
    <citation type="submission" date="2020-09" db="EMBL/GenBank/DDBJ databases">
        <authorList>
            <person name="Sun Q."/>
            <person name="Zhou Y."/>
        </authorList>
    </citation>
    <scope>NUCLEOTIDE SEQUENCE</scope>
    <source>
        <strain evidence="2">CGMCC 1.15958</strain>
    </source>
</reference>
<feature type="signal peptide" evidence="1">
    <location>
        <begin position="1"/>
        <end position="19"/>
    </location>
</feature>
<dbReference type="EMBL" id="BMKK01000003">
    <property type="protein sequence ID" value="GGD52022.1"/>
    <property type="molecule type" value="Genomic_DNA"/>
</dbReference>
<evidence type="ECO:0008006" key="4">
    <source>
        <dbReference type="Google" id="ProtNLM"/>
    </source>
</evidence>
<organism evidence="2 3">
    <name type="scientific">Emticicia aquatilis</name>
    <dbReference type="NCBI Taxonomy" id="1537369"/>
    <lineage>
        <taxon>Bacteria</taxon>
        <taxon>Pseudomonadati</taxon>
        <taxon>Bacteroidota</taxon>
        <taxon>Cytophagia</taxon>
        <taxon>Cytophagales</taxon>
        <taxon>Leadbetterellaceae</taxon>
        <taxon>Emticicia</taxon>
    </lineage>
</organism>